<dbReference type="PROSITE" id="PS50005">
    <property type="entry name" value="TPR"/>
    <property type="match status" value="1"/>
</dbReference>
<evidence type="ECO:0000256" key="2">
    <source>
        <dbReference type="SAM" id="MobiDB-lite"/>
    </source>
</evidence>
<feature type="signal peptide" evidence="3">
    <location>
        <begin position="1"/>
        <end position="21"/>
    </location>
</feature>
<feature type="repeat" description="TPR" evidence="1">
    <location>
        <begin position="42"/>
        <end position="75"/>
    </location>
</feature>
<feature type="chain" id="PRO_5013309251" description="Tetratricopeptide repeat protein" evidence="3">
    <location>
        <begin position="22"/>
        <end position="526"/>
    </location>
</feature>
<proteinExistence type="predicted"/>
<dbReference type="InterPro" id="IPR019734">
    <property type="entry name" value="TPR_rpt"/>
</dbReference>
<dbReference type="Gene3D" id="1.25.40.10">
    <property type="entry name" value="Tetratricopeptide repeat domain"/>
    <property type="match status" value="1"/>
</dbReference>
<keyword evidence="3" id="KW-0732">Signal</keyword>
<feature type="region of interest" description="Disordered" evidence="2">
    <location>
        <begin position="97"/>
        <end position="119"/>
    </location>
</feature>
<sequence>MKNWINLALSILLCGTFSANALGAELEQVGTFDFPTSASGEAQQHFTLGVGYLHSFGWKQARGEFRKAQEIDPDFALAYWGESLTYNHPLIPVLQDPDSPKETLNRLGSTSEERLSKAPTAREKGFVRAAEAFAFTEGSLGDKRLAWMYAMLDLYEDFPQDREVAAFTAVSMLSGATVSEDDRVLNNFLTESGTEISMRAGAIAMDLFRENPNHPGAAHYIIHSFDHPTYAPLALTAAEKYASIAPAVSHARHMPTHIFIQHGMWDRVSEWNDSAFQAGWDLWEPGDAAGDQNHSSDWGQYGDLQRGDFDRSNMWIGRASEVLEKNGDPRSTGTLKTMKARHIIETEKWDTYELTDSLNADELLALGLSAANLGNLDLAQSVSDRLEELSSQSPNNTSLSLIAMEVTALTKFKKGQEDEAISMIMDAVSIAENQSPPRGAASPLKPVHELAGDMLLEMGNHGKAAELYEASLGRMANRPRALLGAARSYAGMDDAQNARQSYQAFYTLWQDDSLSEVNEAKGFLGI</sequence>
<evidence type="ECO:0000256" key="1">
    <source>
        <dbReference type="PROSITE-ProRule" id="PRU00339"/>
    </source>
</evidence>
<evidence type="ECO:0008006" key="6">
    <source>
        <dbReference type="Google" id="ProtNLM"/>
    </source>
</evidence>
<gene>
    <name evidence="4" type="ORF">CNF02_07520</name>
</gene>
<comment type="caution">
    <text evidence="4">The sequence shown here is derived from an EMBL/GenBank/DDBJ whole genome shotgun (WGS) entry which is preliminary data.</text>
</comment>
<evidence type="ECO:0000256" key="3">
    <source>
        <dbReference type="SAM" id="SignalP"/>
    </source>
</evidence>
<keyword evidence="1" id="KW-0802">TPR repeat</keyword>
<name>A0A2A5WC80_9GAMM</name>
<dbReference type="EMBL" id="NTJZ01000006">
    <property type="protein sequence ID" value="PDH33868.1"/>
    <property type="molecule type" value="Genomic_DNA"/>
</dbReference>
<evidence type="ECO:0000313" key="4">
    <source>
        <dbReference type="EMBL" id="PDH33868.1"/>
    </source>
</evidence>
<dbReference type="PANTHER" id="PTHR45588:SF1">
    <property type="entry name" value="WW DOMAIN-CONTAINING PROTEIN"/>
    <property type="match status" value="1"/>
</dbReference>
<protein>
    <recommendedName>
        <fullName evidence="6">Tetratricopeptide repeat protein</fullName>
    </recommendedName>
</protein>
<evidence type="ECO:0000313" key="5">
    <source>
        <dbReference type="Proteomes" id="UP000219329"/>
    </source>
</evidence>
<dbReference type="PANTHER" id="PTHR45588">
    <property type="entry name" value="TPR DOMAIN-CONTAINING PROTEIN"/>
    <property type="match status" value="1"/>
</dbReference>
<dbReference type="Proteomes" id="UP000219329">
    <property type="component" value="Unassembled WGS sequence"/>
</dbReference>
<dbReference type="InterPro" id="IPR011990">
    <property type="entry name" value="TPR-like_helical_dom_sf"/>
</dbReference>
<reference evidence="4 5" key="1">
    <citation type="submission" date="2017-08" db="EMBL/GenBank/DDBJ databases">
        <title>Fine stratification of microbial communities through a metagenomic profile of the photic zone.</title>
        <authorList>
            <person name="Haro-Moreno J.M."/>
            <person name="Lopez-Perez M."/>
            <person name="De La Torre J."/>
            <person name="Picazo A."/>
            <person name="Camacho A."/>
            <person name="Rodriguez-Valera F."/>
        </authorList>
    </citation>
    <scope>NUCLEOTIDE SEQUENCE [LARGE SCALE GENOMIC DNA]</scope>
    <source>
        <strain evidence="4">MED-G28</strain>
    </source>
</reference>
<organism evidence="4 5">
    <name type="scientific">OM182 bacterium MED-G28</name>
    <dbReference type="NCBI Taxonomy" id="1986256"/>
    <lineage>
        <taxon>Bacteria</taxon>
        <taxon>Pseudomonadati</taxon>
        <taxon>Pseudomonadota</taxon>
        <taxon>Gammaproteobacteria</taxon>
        <taxon>OMG group</taxon>
        <taxon>OM182 clade</taxon>
    </lineage>
</organism>
<accession>A0A2A5WC80</accession>
<dbReference type="SUPFAM" id="SSF48452">
    <property type="entry name" value="TPR-like"/>
    <property type="match status" value="1"/>
</dbReference>
<dbReference type="AlphaFoldDB" id="A0A2A5WC80"/>